<protein>
    <submittedName>
        <fullName evidence="3">Uncharacterized protein</fullName>
    </submittedName>
</protein>
<keyword evidence="1" id="KW-0812">Transmembrane</keyword>
<organism evidence="3 4">
    <name type="scientific">Desulfosporosinus youngiae DSM 17734</name>
    <dbReference type="NCBI Taxonomy" id="768710"/>
    <lineage>
        <taxon>Bacteria</taxon>
        <taxon>Bacillati</taxon>
        <taxon>Bacillota</taxon>
        <taxon>Clostridia</taxon>
        <taxon>Eubacteriales</taxon>
        <taxon>Desulfitobacteriaceae</taxon>
        <taxon>Desulfosporosinus</taxon>
    </lineage>
</organism>
<proteinExistence type="predicted"/>
<evidence type="ECO:0000313" key="3">
    <source>
        <dbReference type="EMBL" id="EHQ90769.1"/>
    </source>
</evidence>
<reference evidence="3 4" key="1">
    <citation type="submission" date="2011-11" db="EMBL/GenBank/DDBJ databases">
        <title>The Noncontiguous Finished genome of Desulfosporosinus youngiae DSM 17734.</title>
        <authorList>
            <consortium name="US DOE Joint Genome Institute (JGI-PGF)"/>
            <person name="Lucas S."/>
            <person name="Han J."/>
            <person name="Lapidus A."/>
            <person name="Cheng J.-F."/>
            <person name="Goodwin L."/>
            <person name="Pitluck S."/>
            <person name="Peters L."/>
            <person name="Ovchinnikova G."/>
            <person name="Lu M."/>
            <person name="Land M.L."/>
            <person name="Hauser L."/>
            <person name="Pester M."/>
            <person name="Spring S."/>
            <person name="Ollivier B."/>
            <person name="Rattei T."/>
            <person name="Klenk H.-P."/>
            <person name="Wagner M."/>
            <person name="Loy A."/>
            <person name="Woyke T.J."/>
        </authorList>
    </citation>
    <scope>NUCLEOTIDE SEQUENCE [LARGE SCALE GENOMIC DNA]</scope>
    <source>
        <strain evidence="3 4">DSM 17734</strain>
    </source>
</reference>
<gene>
    <name evidence="3" type="ORF">DesyoDRAFT_3784</name>
</gene>
<dbReference type="eggNOG" id="ENOG5033VBQ">
    <property type="taxonomic scope" value="Bacteria"/>
</dbReference>
<dbReference type="RefSeq" id="WP_007785338.1">
    <property type="nucleotide sequence ID" value="NZ_CM001441.1"/>
</dbReference>
<evidence type="ECO:0000256" key="2">
    <source>
        <dbReference type="SAM" id="SignalP"/>
    </source>
</evidence>
<evidence type="ECO:0000256" key="1">
    <source>
        <dbReference type="SAM" id="Phobius"/>
    </source>
</evidence>
<keyword evidence="2" id="KW-0732">Signal</keyword>
<dbReference type="EMBL" id="CM001441">
    <property type="protein sequence ID" value="EHQ90769.1"/>
    <property type="molecule type" value="Genomic_DNA"/>
</dbReference>
<accession>H5Y5P3</accession>
<keyword evidence="1" id="KW-1133">Transmembrane helix</keyword>
<feature type="transmembrane region" description="Helical" evidence="1">
    <location>
        <begin position="210"/>
        <end position="230"/>
    </location>
</feature>
<evidence type="ECO:0000313" key="4">
    <source>
        <dbReference type="Proteomes" id="UP000005104"/>
    </source>
</evidence>
<feature type="chain" id="PRO_5003601242" evidence="2">
    <location>
        <begin position="23"/>
        <end position="237"/>
    </location>
</feature>
<dbReference type="STRING" id="768710.DesyoDRAFT_3784"/>
<name>H5Y5P3_9FIRM</name>
<dbReference type="AlphaFoldDB" id="H5Y5P3"/>
<dbReference type="Proteomes" id="UP000005104">
    <property type="component" value="Chromosome"/>
</dbReference>
<keyword evidence="1" id="KW-0472">Membrane</keyword>
<feature type="signal peptide" evidence="2">
    <location>
        <begin position="1"/>
        <end position="22"/>
    </location>
</feature>
<dbReference type="OrthoDB" id="1794627at2"/>
<sequence>MKLKIFILTLMLMLLICSNVFAIEKLPTDVMSAFQASVKSFQNQMLEERDMTHHLTDAEIYQMKDTGYKIYRLDPNKVLEKENIDLYDALYTNDKWYIPVSDRLGYEIAKVNGVYKLVHSGVYDEKDAIPYETLEKMAIEKELKDLVYVDEPALHIHGLIGKTAKGSQFLSFNQNDDLKLQKHEINDGKDLINEIRVKVNEAKMKRNQGFGIPILFLLLSCCIVIGGFIYKKSKLQS</sequence>
<keyword evidence="4" id="KW-1185">Reference proteome</keyword>
<dbReference type="HOGENOM" id="CLU_1169199_0_0_9"/>